<protein>
    <recommendedName>
        <fullName evidence="3">CHCH domain-containing protein</fullName>
    </recommendedName>
</protein>
<dbReference type="GO" id="GO:0007005">
    <property type="term" value="P:mitochondrion organization"/>
    <property type="evidence" value="ECO:0007669"/>
    <property type="project" value="InterPro"/>
</dbReference>
<sequence length="118" mass="11802">MPRQRSAAAAPPAVASSGGGIMSGLIGTVVQGAALGTGSALANRAVDAVMGPRTVVHEHVHEGAPAPAPAAPAAYNAPPTDGPCGGQVKAFADCMSKHNGDMGACQWYFDMMQQCTRA</sequence>
<reference evidence="5" key="1">
    <citation type="journal article" date="2016" name="Nat. Commun.">
        <title>The Gonium pectorale genome demonstrates co-option of cell cycle regulation during the evolution of multicellularity.</title>
        <authorList>
            <person name="Hanschen E.R."/>
            <person name="Marriage T.N."/>
            <person name="Ferris P.J."/>
            <person name="Hamaji T."/>
            <person name="Toyoda A."/>
            <person name="Fujiyama A."/>
            <person name="Neme R."/>
            <person name="Noguchi H."/>
            <person name="Minakuchi Y."/>
            <person name="Suzuki M."/>
            <person name="Kawai-Toyooka H."/>
            <person name="Smith D.R."/>
            <person name="Sparks H."/>
            <person name="Anderson J."/>
            <person name="Bakaric R."/>
            <person name="Luria V."/>
            <person name="Karger A."/>
            <person name="Kirschner M.W."/>
            <person name="Durand P.M."/>
            <person name="Michod R.E."/>
            <person name="Nozaki H."/>
            <person name="Olson B.J."/>
        </authorList>
    </citation>
    <scope>NUCLEOTIDE SEQUENCE [LARGE SCALE GENOMIC DNA]</scope>
    <source>
        <strain evidence="5">NIES-2863</strain>
    </source>
</reference>
<evidence type="ECO:0000256" key="1">
    <source>
        <dbReference type="ARBA" id="ARBA00023157"/>
    </source>
</evidence>
<dbReference type="GO" id="GO:0005739">
    <property type="term" value="C:mitochondrion"/>
    <property type="evidence" value="ECO:0007669"/>
    <property type="project" value="TreeGrafter"/>
</dbReference>
<dbReference type="InterPro" id="IPR010625">
    <property type="entry name" value="CHCH"/>
</dbReference>
<dbReference type="STRING" id="33097.A0A150FW06"/>
<name>A0A150FW06_GONPE</name>
<dbReference type="SUPFAM" id="SSF47072">
    <property type="entry name" value="Cysteine alpha-hairpin motif"/>
    <property type="match status" value="1"/>
</dbReference>
<evidence type="ECO:0000259" key="3">
    <source>
        <dbReference type="Pfam" id="PF06747"/>
    </source>
</evidence>
<accession>A0A150FW06</accession>
<dbReference type="Pfam" id="PF06747">
    <property type="entry name" value="CHCH"/>
    <property type="match status" value="1"/>
</dbReference>
<dbReference type="InterPro" id="IPR009069">
    <property type="entry name" value="Cys_alpha_HP_mot_SF"/>
</dbReference>
<evidence type="ECO:0000256" key="2">
    <source>
        <dbReference type="SAM" id="MobiDB-lite"/>
    </source>
</evidence>
<gene>
    <name evidence="4" type="ORF">GPECTOR_284g756</name>
</gene>
<feature type="compositionally biased region" description="Low complexity" evidence="2">
    <location>
        <begin position="1"/>
        <end position="16"/>
    </location>
</feature>
<dbReference type="PANTHER" id="PTHR13523:SF2">
    <property type="entry name" value="COILED-COIL-HELIX-COILED-COIL-HELIX DOMAIN CONTAINING 2, ISOFORM A-RELATED"/>
    <property type="match status" value="1"/>
</dbReference>
<dbReference type="Proteomes" id="UP000075714">
    <property type="component" value="Unassembled WGS sequence"/>
</dbReference>
<dbReference type="AlphaFoldDB" id="A0A150FW06"/>
<feature type="domain" description="CHCH" evidence="3">
    <location>
        <begin position="84"/>
        <end position="117"/>
    </location>
</feature>
<evidence type="ECO:0000313" key="4">
    <source>
        <dbReference type="EMBL" id="KXZ41786.1"/>
    </source>
</evidence>
<keyword evidence="1" id="KW-1015">Disulfide bond</keyword>
<keyword evidence="5" id="KW-1185">Reference proteome</keyword>
<organism evidence="4 5">
    <name type="scientific">Gonium pectorale</name>
    <name type="common">Green alga</name>
    <dbReference type="NCBI Taxonomy" id="33097"/>
    <lineage>
        <taxon>Eukaryota</taxon>
        <taxon>Viridiplantae</taxon>
        <taxon>Chlorophyta</taxon>
        <taxon>core chlorophytes</taxon>
        <taxon>Chlorophyceae</taxon>
        <taxon>CS clade</taxon>
        <taxon>Chlamydomonadales</taxon>
        <taxon>Volvocaceae</taxon>
        <taxon>Gonium</taxon>
    </lineage>
</organism>
<comment type="caution">
    <text evidence="4">The sequence shown here is derived from an EMBL/GenBank/DDBJ whole genome shotgun (WGS) entry which is preliminary data.</text>
</comment>
<feature type="region of interest" description="Disordered" evidence="2">
    <location>
        <begin position="1"/>
        <end position="20"/>
    </location>
</feature>
<dbReference type="PANTHER" id="PTHR13523">
    <property type="entry name" value="COILED-COIL-HELIX-COILED-COIL-HELIX DOMAIN CONTAINING 2/NUR77"/>
    <property type="match status" value="1"/>
</dbReference>
<dbReference type="EMBL" id="LSYV01000283">
    <property type="protein sequence ID" value="KXZ41786.1"/>
    <property type="molecule type" value="Genomic_DNA"/>
</dbReference>
<dbReference type="OrthoDB" id="1106148at2759"/>
<dbReference type="PROSITE" id="PS51808">
    <property type="entry name" value="CHCH"/>
    <property type="match status" value="1"/>
</dbReference>
<evidence type="ECO:0000313" key="5">
    <source>
        <dbReference type="Proteomes" id="UP000075714"/>
    </source>
</evidence>
<dbReference type="InterPro" id="IPR055304">
    <property type="entry name" value="CHCHD2/10-like"/>
</dbReference>
<dbReference type="GO" id="GO:0005634">
    <property type="term" value="C:nucleus"/>
    <property type="evidence" value="ECO:0007669"/>
    <property type="project" value="TreeGrafter"/>
</dbReference>
<proteinExistence type="predicted"/>